<dbReference type="RefSeq" id="WP_285736325.1">
    <property type="nucleotide sequence ID" value="NZ_BSSA01000008.1"/>
</dbReference>
<sequence length="152" mass="15689">MDGWGAEVEVPCACGATAAQGVGQSVRDGRLCWDADLWCPACELSLCLDYGHEDAPAWVRGPLLEQHGPVLVRLTGPAGAGRVAVLRVVRAAWPVTLAQAADLARQLAGEGLAGTPAEAAWLCARLTGQGVAAETLPGPAGRAADWPWTLNA</sequence>
<dbReference type="Proteomes" id="UP001165041">
    <property type="component" value="Unassembled WGS sequence"/>
</dbReference>
<evidence type="ECO:0000313" key="1">
    <source>
        <dbReference type="EMBL" id="GLW70503.1"/>
    </source>
</evidence>
<comment type="caution">
    <text evidence="1">The sequence shown here is derived from an EMBL/GenBank/DDBJ whole genome shotgun (WGS) entry which is preliminary data.</text>
</comment>
<accession>A0A9W6V1R2</accession>
<name>A0A9W6V1R2_9ACTN</name>
<dbReference type="AlphaFoldDB" id="A0A9W6V1R2"/>
<proteinExistence type="predicted"/>
<evidence type="ECO:0000313" key="2">
    <source>
        <dbReference type="Proteomes" id="UP001165041"/>
    </source>
</evidence>
<protein>
    <submittedName>
        <fullName evidence="1">Uncharacterized protein</fullName>
    </submittedName>
</protein>
<reference evidence="1" key="1">
    <citation type="submission" date="2023-02" db="EMBL/GenBank/DDBJ databases">
        <title>Kitasatospora phosalacinea NBRC 14627.</title>
        <authorList>
            <person name="Ichikawa N."/>
            <person name="Sato H."/>
            <person name="Tonouchi N."/>
        </authorList>
    </citation>
    <scope>NUCLEOTIDE SEQUENCE</scope>
    <source>
        <strain evidence="1">NBRC 14627</strain>
    </source>
</reference>
<organism evidence="1 2">
    <name type="scientific">Kitasatospora phosalacinea</name>
    <dbReference type="NCBI Taxonomy" id="2065"/>
    <lineage>
        <taxon>Bacteria</taxon>
        <taxon>Bacillati</taxon>
        <taxon>Actinomycetota</taxon>
        <taxon>Actinomycetes</taxon>
        <taxon>Kitasatosporales</taxon>
        <taxon>Streptomycetaceae</taxon>
        <taxon>Kitasatospora</taxon>
    </lineage>
</organism>
<gene>
    <name evidence="1" type="ORF">Kpho02_28020</name>
</gene>
<dbReference type="EMBL" id="BSSA01000008">
    <property type="protein sequence ID" value="GLW70503.1"/>
    <property type="molecule type" value="Genomic_DNA"/>
</dbReference>